<comment type="caution">
    <text evidence="2">The sequence shown here is derived from an EMBL/GenBank/DDBJ whole genome shotgun (WGS) entry which is preliminary data.</text>
</comment>
<accession>A0A6P0HH03</accession>
<dbReference type="Pfam" id="PF22691">
    <property type="entry name" value="Thiolase_C_1"/>
    <property type="match status" value="1"/>
</dbReference>
<reference evidence="2 3" key="1">
    <citation type="journal article" date="2014" name="Int. J. Syst. Evol. Microbiol.">
        <title>Nocardioides zeae sp. nov., isolated from the stem of Zea mays.</title>
        <authorList>
            <person name="Glaeser S.P."/>
            <person name="McInroy J.A."/>
            <person name="Busse H.J."/>
            <person name="Kampfer P."/>
        </authorList>
    </citation>
    <scope>NUCLEOTIDE SEQUENCE [LARGE SCALE GENOMIC DNA]</scope>
    <source>
        <strain evidence="2 3">JCM 30728</strain>
    </source>
</reference>
<evidence type="ECO:0000313" key="2">
    <source>
        <dbReference type="EMBL" id="NEN77861.1"/>
    </source>
</evidence>
<sequence length="393" mass="39925">MSGLRGAAAVVGVADHFHPRGQGPGGERRMVLEAVLDACADAGVEPREVDGFVSYAGGDLTGPVLGTELGIDELRWSSMVWGGGGGGAAAAIGQAAAAVATGQAECVVVFRGMAQADIGRLGYAKYHFDQHYLAHGVAAPAQVCALRTQRMLEVDGVPAEAMRALVLAAYAHAQRTPGAVGHGRPLDVETYEASRLIVEPFHLFDCSRENDGAVALVVVPAERARALRPDPAYVVAAAQGAPGGYAGTTENDTPYVTAGFGPGARGGGVAARLWAAAGLGPADVDVVQVYENFSGPAVASLIDHGLVPPGPAAGEVMTVEQLTAPGGRLPVNTNGGNIAGSFVNGMGLAVEAVRQIRGTSTNQVDDVRTSLFIGGPMAPMVSSVLFGTAEVIA</sequence>
<name>A0A6P0HH03_9ACTN</name>
<dbReference type="InterPro" id="IPR016039">
    <property type="entry name" value="Thiolase-like"/>
</dbReference>
<dbReference type="InterPro" id="IPR055140">
    <property type="entry name" value="Thiolase_C_2"/>
</dbReference>
<dbReference type="Proteomes" id="UP000468687">
    <property type="component" value="Unassembled WGS sequence"/>
</dbReference>
<feature type="domain" description="Thiolase C-terminal" evidence="1">
    <location>
        <begin position="274"/>
        <end position="375"/>
    </location>
</feature>
<dbReference type="Gene3D" id="3.40.47.10">
    <property type="match status" value="1"/>
</dbReference>
<dbReference type="EMBL" id="JAAGXA010000003">
    <property type="protein sequence ID" value="NEN77861.1"/>
    <property type="molecule type" value="Genomic_DNA"/>
</dbReference>
<dbReference type="RefSeq" id="WP_163771220.1">
    <property type="nucleotide sequence ID" value="NZ_JAAGXA010000003.1"/>
</dbReference>
<dbReference type="CDD" id="cd00829">
    <property type="entry name" value="SCP-x_thiolase"/>
    <property type="match status" value="1"/>
</dbReference>
<organism evidence="2 3">
    <name type="scientific">Nocardioides zeae</name>
    <dbReference type="NCBI Taxonomy" id="1457234"/>
    <lineage>
        <taxon>Bacteria</taxon>
        <taxon>Bacillati</taxon>
        <taxon>Actinomycetota</taxon>
        <taxon>Actinomycetes</taxon>
        <taxon>Propionibacteriales</taxon>
        <taxon>Nocardioidaceae</taxon>
        <taxon>Nocardioides</taxon>
    </lineage>
</organism>
<proteinExistence type="predicted"/>
<dbReference type="AlphaFoldDB" id="A0A6P0HH03"/>
<evidence type="ECO:0000313" key="3">
    <source>
        <dbReference type="Proteomes" id="UP000468687"/>
    </source>
</evidence>
<dbReference type="SUPFAM" id="SSF53901">
    <property type="entry name" value="Thiolase-like"/>
    <property type="match status" value="2"/>
</dbReference>
<dbReference type="PANTHER" id="PTHR42870">
    <property type="entry name" value="ACETYL-COA C-ACETYLTRANSFERASE"/>
    <property type="match status" value="1"/>
</dbReference>
<dbReference type="PANTHER" id="PTHR42870:SF1">
    <property type="entry name" value="NON-SPECIFIC LIPID-TRANSFER PROTEIN-LIKE 2"/>
    <property type="match status" value="1"/>
</dbReference>
<protein>
    <submittedName>
        <fullName evidence="2">Transporter</fullName>
    </submittedName>
</protein>
<gene>
    <name evidence="2" type="ORF">G3T38_06185</name>
</gene>
<keyword evidence="3" id="KW-1185">Reference proteome</keyword>
<evidence type="ECO:0000259" key="1">
    <source>
        <dbReference type="Pfam" id="PF22691"/>
    </source>
</evidence>
<dbReference type="GO" id="GO:0016746">
    <property type="term" value="F:acyltransferase activity"/>
    <property type="evidence" value="ECO:0007669"/>
    <property type="project" value="InterPro"/>
</dbReference>